<reference evidence="2 3" key="1">
    <citation type="submission" date="2018-10" db="EMBL/GenBank/DDBJ databases">
        <title>Ulvibacterium marinum gen. nov., sp. nov., a novel marine bacterium of the family Flavobacteriaceae, isolated from a culture of the green alga Ulva prolifera.</title>
        <authorList>
            <person name="Zhang Z."/>
        </authorList>
    </citation>
    <scope>NUCLEOTIDE SEQUENCE [LARGE SCALE GENOMIC DNA]</scope>
    <source>
        <strain evidence="2 3">CCMM003</strain>
    </source>
</reference>
<dbReference type="Pfam" id="PF25589">
    <property type="entry name" value="DUF7935"/>
    <property type="match status" value="1"/>
</dbReference>
<evidence type="ECO:0000313" key="2">
    <source>
        <dbReference type="EMBL" id="RKN81286.1"/>
    </source>
</evidence>
<evidence type="ECO:0000313" key="3">
    <source>
        <dbReference type="Proteomes" id="UP000276603"/>
    </source>
</evidence>
<dbReference type="OrthoDB" id="1493032at2"/>
<keyword evidence="1" id="KW-1133">Transmembrane helix</keyword>
<keyword evidence="3" id="KW-1185">Reference proteome</keyword>
<organism evidence="2 3">
    <name type="scientific">Ulvibacterium marinum</name>
    <dbReference type="NCBI Taxonomy" id="2419782"/>
    <lineage>
        <taxon>Bacteria</taxon>
        <taxon>Pseudomonadati</taxon>
        <taxon>Bacteroidota</taxon>
        <taxon>Flavobacteriia</taxon>
        <taxon>Flavobacteriales</taxon>
        <taxon>Flavobacteriaceae</taxon>
        <taxon>Ulvibacterium</taxon>
    </lineage>
</organism>
<sequence>MTGDGIFQLFAYLLPAVVTGAVAFYFFRLHTNNEEGRRRFLLHKDSQKNTLPIRLQAYERMALFLERIAIPSLVVRISPKSADKNEYEALLIKNIENEFDHNLSQQIYMTDECWNIIKAAKSATIQMIRKAALSDTDSSDKLREDILNQTMDKQSPSATALSFVKKEIGELW</sequence>
<dbReference type="InterPro" id="IPR057695">
    <property type="entry name" value="DUF7935"/>
</dbReference>
<evidence type="ECO:0000256" key="1">
    <source>
        <dbReference type="SAM" id="Phobius"/>
    </source>
</evidence>
<dbReference type="RefSeq" id="WP_120711443.1">
    <property type="nucleotide sequence ID" value="NZ_CANMKH010000005.1"/>
</dbReference>
<gene>
    <name evidence="2" type="ORF">D7Z94_10130</name>
</gene>
<dbReference type="Proteomes" id="UP000276603">
    <property type="component" value="Unassembled WGS sequence"/>
</dbReference>
<keyword evidence="1" id="KW-0812">Transmembrane</keyword>
<protein>
    <submittedName>
        <fullName evidence="2">Uncharacterized protein</fullName>
    </submittedName>
</protein>
<feature type="transmembrane region" description="Helical" evidence="1">
    <location>
        <begin position="6"/>
        <end position="27"/>
    </location>
</feature>
<proteinExistence type="predicted"/>
<dbReference type="AlphaFoldDB" id="A0A3B0CE45"/>
<name>A0A3B0CE45_9FLAO</name>
<accession>A0A3B0CE45</accession>
<comment type="caution">
    <text evidence="2">The sequence shown here is derived from an EMBL/GenBank/DDBJ whole genome shotgun (WGS) entry which is preliminary data.</text>
</comment>
<keyword evidence="1" id="KW-0472">Membrane</keyword>
<dbReference type="EMBL" id="RBCJ01000002">
    <property type="protein sequence ID" value="RKN81286.1"/>
    <property type="molecule type" value="Genomic_DNA"/>
</dbReference>